<feature type="domain" description="Competence protein CoiA C-terminal" evidence="3">
    <location>
        <begin position="230"/>
        <end position="381"/>
    </location>
</feature>
<dbReference type="InterPro" id="IPR057252">
    <property type="entry name" value="CoiA_C"/>
</dbReference>
<dbReference type="RefSeq" id="WP_144451610.1">
    <property type="nucleotide sequence ID" value="NZ_VLKZ01000013.1"/>
</dbReference>
<dbReference type="Pfam" id="PF25164">
    <property type="entry name" value="CoiA_N"/>
    <property type="match status" value="1"/>
</dbReference>
<organism evidence="4 5">
    <name type="scientific">Halalkalibacter nanhaiisediminis</name>
    <dbReference type="NCBI Taxonomy" id="688079"/>
    <lineage>
        <taxon>Bacteria</taxon>
        <taxon>Bacillati</taxon>
        <taxon>Bacillota</taxon>
        <taxon>Bacilli</taxon>
        <taxon>Bacillales</taxon>
        <taxon>Bacillaceae</taxon>
        <taxon>Halalkalibacter</taxon>
    </lineage>
</organism>
<dbReference type="Proteomes" id="UP000315711">
    <property type="component" value="Unassembled WGS sequence"/>
</dbReference>
<dbReference type="OrthoDB" id="3784230at2"/>
<reference evidence="4 5" key="1">
    <citation type="journal article" date="2015" name="Stand. Genomic Sci.">
        <title>Genomic Encyclopedia of Bacterial and Archaeal Type Strains, Phase III: the genomes of soil and plant-associated and newly described type strains.</title>
        <authorList>
            <person name="Whitman W.B."/>
            <person name="Woyke T."/>
            <person name="Klenk H.P."/>
            <person name="Zhou Y."/>
            <person name="Lilburn T.G."/>
            <person name="Beck B.J."/>
            <person name="De Vos P."/>
            <person name="Vandamme P."/>
            <person name="Eisen J.A."/>
            <person name="Garrity G."/>
            <person name="Hugenholtz P."/>
            <person name="Kyrpides N.C."/>
        </authorList>
    </citation>
    <scope>NUCLEOTIDE SEQUENCE [LARGE SCALE GENOMIC DNA]</scope>
    <source>
        <strain evidence="4 5">CGMCC 1.10116</strain>
    </source>
</reference>
<dbReference type="EMBL" id="VLKZ01000013">
    <property type="protein sequence ID" value="TWI53292.1"/>
    <property type="molecule type" value="Genomic_DNA"/>
</dbReference>
<feature type="domain" description="Competence protein CoiA nuclease-like" evidence="1">
    <location>
        <begin position="68"/>
        <end position="223"/>
    </location>
</feature>
<dbReference type="Pfam" id="PF25166">
    <property type="entry name" value="CoiA_C"/>
    <property type="match status" value="1"/>
</dbReference>
<evidence type="ECO:0000259" key="3">
    <source>
        <dbReference type="Pfam" id="PF25166"/>
    </source>
</evidence>
<evidence type="ECO:0000313" key="4">
    <source>
        <dbReference type="EMBL" id="TWI53292.1"/>
    </source>
</evidence>
<evidence type="ECO:0000259" key="1">
    <source>
        <dbReference type="Pfam" id="PF06054"/>
    </source>
</evidence>
<name>A0A562Q960_9BACI</name>
<gene>
    <name evidence="4" type="ORF">IQ10_03426</name>
</gene>
<dbReference type="Pfam" id="PF06054">
    <property type="entry name" value="CoiA_nuc"/>
    <property type="match status" value="1"/>
</dbReference>
<feature type="domain" description="Competence protein CoiA-like N-terminal" evidence="2">
    <location>
        <begin position="16"/>
        <end position="63"/>
    </location>
</feature>
<proteinExistence type="predicted"/>
<dbReference type="AlphaFoldDB" id="A0A562Q960"/>
<evidence type="ECO:0000313" key="5">
    <source>
        <dbReference type="Proteomes" id="UP000315711"/>
    </source>
</evidence>
<sequence>MFNAMFEDGTIISVVDRWHLDELKELRKKRSFYCQMCKGTVQLKLGTKKQWHFAHQANFECDFMIERETIYHMNGKKQLYEWLKSQKLEVALEVYLPIIRQRPDLLLRYKQTLYALEFQCAPIDPDLLAKRTNGYLQLGITPIWILGGNRLKRYGPKTFSLKTFEWYATRSTHNDGHFLTYYCPKQKSLALLQQLTPYSATKILANYQEHPLQSLTLENLLHAPAQTELPIDEWLSIKKHWRYKHPTPYPSKTDRFLQQLLYRKQIPTSLFPIEAGWPTNYHYLIESPSYQWQTFLILECLQYQPLHHSFSSQIVKKCLQPYMHRGLFGHRKTFNNLDWSIAVDGFLLWLTQIGYLEKTNSEKEQFKRKRNIVIPSSIEQAFEFDRKYLCHSWPSKNKIFDSRHNKGVKGEKVNV</sequence>
<dbReference type="PIRSF" id="PIRSF007487">
    <property type="entry name" value="Competence-induced_CoiA_bac"/>
    <property type="match status" value="1"/>
</dbReference>
<dbReference type="InterPro" id="IPR057253">
    <property type="entry name" value="CoiA-like_N"/>
</dbReference>
<dbReference type="InterPro" id="IPR021176">
    <property type="entry name" value="Competence-induced_CoiA"/>
</dbReference>
<accession>A0A562Q960</accession>
<evidence type="ECO:0000259" key="2">
    <source>
        <dbReference type="Pfam" id="PF25164"/>
    </source>
</evidence>
<keyword evidence="5" id="KW-1185">Reference proteome</keyword>
<dbReference type="InterPro" id="IPR010330">
    <property type="entry name" value="CoiA_nuc"/>
</dbReference>
<comment type="caution">
    <text evidence="4">The sequence shown here is derived from an EMBL/GenBank/DDBJ whole genome shotgun (WGS) entry which is preliminary data.</text>
</comment>
<protein>
    <submittedName>
        <fullName evidence="4">Competence CoiA-like predicted nuclease</fullName>
    </submittedName>
</protein>